<evidence type="ECO:0000256" key="9">
    <source>
        <dbReference type="ARBA" id="ARBA00030781"/>
    </source>
</evidence>
<dbReference type="InterPro" id="IPR003448">
    <property type="entry name" value="Mopterin_biosynth_MoaE"/>
</dbReference>
<name>A0A939DIL9_9GAMM</name>
<dbReference type="Proteomes" id="UP000664303">
    <property type="component" value="Unassembled WGS sequence"/>
</dbReference>
<comment type="caution">
    <text evidence="12">The sequence shown here is derived from an EMBL/GenBank/DDBJ whole genome shotgun (WGS) entry which is preliminary data.</text>
</comment>
<reference evidence="12" key="1">
    <citation type="submission" date="2021-02" db="EMBL/GenBank/DDBJ databases">
        <title>PHA producing bacteria isolated from coastal sediment in Guangdong, Shenzhen.</title>
        <authorList>
            <person name="Zheng W."/>
            <person name="Yu S."/>
            <person name="Huang Y."/>
        </authorList>
    </citation>
    <scope>NUCLEOTIDE SEQUENCE</scope>
    <source>
        <strain evidence="12">TN14-10</strain>
    </source>
</reference>
<evidence type="ECO:0000256" key="4">
    <source>
        <dbReference type="ARBA" id="ARBA00013858"/>
    </source>
</evidence>
<protein>
    <recommendedName>
        <fullName evidence="4">Molybdopterin synthase catalytic subunit</fullName>
        <ecNumber evidence="3">2.8.1.12</ecNumber>
    </recommendedName>
    <alternativeName>
        <fullName evidence="9">MPT synthase subunit 2</fullName>
    </alternativeName>
    <alternativeName>
        <fullName evidence="7">Molybdenum cofactor biosynthesis protein E</fullName>
    </alternativeName>
    <alternativeName>
        <fullName evidence="8">Molybdopterin-converting factor large subunit</fullName>
    </alternativeName>
    <alternativeName>
        <fullName evidence="10">Molybdopterin-converting factor subunit 2</fullName>
    </alternativeName>
</protein>
<keyword evidence="5" id="KW-0501">Molybdenum cofactor biosynthesis</keyword>
<evidence type="ECO:0000256" key="11">
    <source>
        <dbReference type="ARBA" id="ARBA00049878"/>
    </source>
</evidence>
<evidence type="ECO:0000256" key="2">
    <source>
        <dbReference type="ARBA" id="ARBA00005426"/>
    </source>
</evidence>
<evidence type="ECO:0000256" key="7">
    <source>
        <dbReference type="ARBA" id="ARBA00029745"/>
    </source>
</evidence>
<evidence type="ECO:0000256" key="3">
    <source>
        <dbReference type="ARBA" id="ARBA00011950"/>
    </source>
</evidence>
<dbReference type="CDD" id="cd00756">
    <property type="entry name" value="MoaE"/>
    <property type="match status" value="1"/>
</dbReference>
<comment type="catalytic activity">
    <reaction evidence="11">
        <text>2 [molybdopterin-synthase sulfur-carrier protein]-C-terminal-Gly-aminoethanethioate + cyclic pyranopterin phosphate + H2O = molybdopterin + 2 [molybdopterin-synthase sulfur-carrier protein]-C-terminal Gly-Gly + 2 H(+)</text>
        <dbReference type="Rhea" id="RHEA:26333"/>
        <dbReference type="Rhea" id="RHEA-COMP:12202"/>
        <dbReference type="Rhea" id="RHEA-COMP:19907"/>
        <dbReference type="ChEBI" id="CHEBI:15377"/>
        <dbReference type="ChEBI" id="CHEBI:15378"/>
        <dbReference type="ChEBI" id="CHEBI:58698"/>
        <dbReference type="ChEBI" id="CHEBI:59648"/>
        <dbReference type="ChEBI" id="CHEBI:90778"/>
        <dbReference type="ChEBI" id="CHEBI:232372"/>
        <dbReference type="EC" id="2.8.1.12"/>
    </reaction>
</comment>
<evidence type="ECO:0000256" key="5">
    <source>
        <dbReference type="ARBA" id="ARBA00023150"/>
    </source>
</evidence>
<dbReference type="EC" id="2.8.1.12" evidence="3"/>
<dbReference type="InterPro" id="IPR036563">
    <property type="entry name" value="MoaE_sf"/>
</dbReference>
<comment type="similarity">
    <text evidence="2">Belongs to the MoaE family.</text>
</comment>
<evidence type="ECO:0000256" key="6">
    <source>
        <dbReference type="ARBA" id="ARBA00026066"/>
    </source>
</evidence>
<dbReference type="GO" id="GO:0030366">
    <property type="term" value="F:molybdopterin synthase activity"/>
    <property type="evidence" value="ECO:0007669"/>
    <property type="project" value="UniProtKB-EC"/>
</dbReference>
<dbReference type="SUPFAM" id="SSF54690">
    <property type="entry name" value="Molybdopterin synthase subunit MoaE"/>
    <property type="match status" value="1"/>
</dbReference>
<proteinExistence type="inferred from homology"/>
<organism evidence="12 13">
    <name type="scientific">Parahaliea mediterranea</name>
    <dbReference type="NCBI Taxonomy" id="651086"/>
    <lineage>
        <taxon>Bacteria</taxon>
        <taxon>Pseudomonadati</taxon>
        <taxon>Pseudomonadota</taxon>
        <taxon>Gammaproteobacteria</taxon>
        <taxon>Cellvibrionales</taxon>
        <taxon>Halieaceae</taxon>
        <taxon>Parahaliea</taxon>
    </lineage>
</organism>
<accession>A0A939DIL9</accession>
<dbReference type="Pfam" id="PF02391">
    <property type="entry name" value="MoaE"/>
    <property type="match status" value="1"/>
</dbReference>
<evidence type="ECO:0000256" key="1">
    <source>
        <dbReference type="ARBA" id="ARBA00005046"/>
    </source>
</evidence>
<dbReference type="GO" id="GO:0006777">
    <property type="term" value="P:Mo-molybdopterin cofactor biosynthetic process"/>
    <property type="evidence" value="ECO:0007669"/>
    <property type="project" value="UniProtKB-KW"/>
</dbReference>
<dbReference type="EMBL" id="JAFKCZ010000019">
    <property type="protein sequence ID" value="MBN7798831.1"/>
    <property type="molecule type" value="Genomic_DNA"/>
</dbReference>
<sequence length="151" mass="16766">MRVQVQAGDFDVAALQRALLFDDAGAVVTFTGYVRKGVEGEPAVTAIELEHYPGMTEHSIEVIAREAVERWSLKGVSVVHRIGHLPVGAQIVWVGASATHRGDAFAGCEFVMDYLKTRAPFWKKEYGDFGERWVCARDSDEARAARWQAEN</sequence>
<dbReference type="Gene3D" id="3.90.1170.40">
    <property type="entry name" value="Molybdopterin biosynthesis MoaE subunit"/>
    <property type="match status" value="1"/>
</dbReference>
<gene>
    <name evidence="12" type="ORF">JYP50_19680</name>
</gene>
<evidence type="ECO:0000313" key="13">
    <source>
        <dbReference type="Proteomes" id="UP000664303"/>
    </source>
</evidence>
<keyword evidence="13" id="KW-1185">Reference proteome</keyword>
<evidence type="ECO:0000313" key="12">
    <source>
        <dbReference type="EMBL" id="MBN7798831.1"/>
    </source>
</evidence>
<comment type="subunit">
    <text evidence="6">Heterotetramer of 2 MoaD subunits and 2 MoaE subunits. Also stable as homodimer. The enzyme changes between these two forms during catalysis.</text>
</comment>
<evidence type="ECO:0000256" key="8">
    <source>
        <dbReference type="ARBA" id="ARBA00030407"/>
    </source>
</evidence>
<comment type="pathway">
    <text evidence="1">Cofactor biosynthesis; molybdopterin biosynthesis.</text>
</comment>
<evidence type="ECO:0000256" key="10">
    <source>
        <dbReference type="ARBA" id="ARBA00032474"/>
    </source>
</evidence>
<dbReference type="PANTHER" id="PTHR23404">
    <property type="entry name" value="MOLYBDOPTERIN SYNTHASE RELATED"/>
    <property type="match status" value="1"/>
</dbReference>
<dbReference type="AlphaFoldDB" id="A0A939DIL9"/>